<dbReference type="EMBL" id="CP031222">
    <property type="protein sequence ID" value="AXI02771.1"/>
    <property type="molecule type" value="Genomic_DNA"/>
</dbReference>
<protein>
    <submittedName>
        <fullName evidence="1">Mitomycin resistance protein</fullName>
    </submittedName>
</protein>
<gene>
    <name evidence="1" type="ORF">HYN46_07940</name>
</gene>
<reference evidence="1 2" key="1">
    <citation type="submission" date="2018-07" db="EMBL/GenBank/DDBJ databases">
        <title>Genome sequencing of Moraxellaceae gen. HYN0046.</title>
        <authorList>
            <person name="Kim M."/>
            <person name="Yi H."/>
        </authorList>
    </citation>
    <scope>NUCLEOTIDE SEQUENCE [LARGE SCALE GENOMIC DNA]</scope>
    <source>
        <strain evidence="1 2">HYN0046</strain>
    </source>
</reference>
<name>A0A345P662_9GAMM</name>
<accession>A0A345P662</accession>
<proteinExistence type="predicted"/>
<sequence>MHPSKVDRNLLTQLTDLPNIGKACAAYLHLLGFFKPQQLIGVDPYVLYESICLKTGVKHDPCMIDTFISITRFMDGEEAKPWWAYTAERKQKISLNTKIK</sequence>
<dbReference type="Pfam" id="PF11731">
    <property type="entry name" value="Cdd1"/>
    <property type="match status" value="1"/>
</dbReference>
<organism evidence="1 2">
    <name type="scientific">Aquirhabdus parva</name>
    <dbReference type="NCBI Taxonomy" id="2283318"/>
    <lineage>
        <taxon>Bacteria</taxon>
        <taxon>Pseudomonadati</taxon>
        <taxon>Pseudomonadota</taxon>
        <taxon>Gammaproteobacteria</taxon>
        <taxon>Moraxellales</taxon>
        <taxon>Moraxellaceae</taxon>
        <taxon>Aquirhabdus</taxon>
    </lineage>
</organism>
<dbReference type="KEGG" id="mbah:HYN46_07940"/>
<evidence type="ECO:0000313" key="1">
    <source>
        <dbReference type="EMBL" id="AXI02771.1"/>
    </source>
</evidence>
<dbReference type="OrthoDB" id="7173324at2"/>
<keyword evidence="2" id="KW-1185">Reference proteome</keyword>
<dbReference type="AlphaFoldDB" id="A0A345P662"/>
<evidence type="ECO:0000313" key="2">
    <source>
        <dbReference type="Proteomes" id="UP000253940"/>
    </source>
</evidence>
<dbReference type="RefSeq" id="WP_114898881.1">
    <property type="nucleotide sequence ID" value="NZ_CP031222.1"/>
</dbReference>
<dbReference type="Proteomes" id="UP000253940">
    <property type="component" value="Chromosome"/>
</dbReference>
<dbReference type="InterPro" id="IPR021725">
    <property type="entry name" value="Cdd1"/>
</dbReference>